<dbReference type="Proteomes" id="UP000031364">
    <property type="component" value="Unassembled WGS sequence"/>
</dbReference>
<dbReference type="SUPFAM" id="SSF53474">
    <property type="entry name" value="alpha/beta-Hydrolases"/>
    <property type="match status" value="1"/>
</dbReference>
<evidence type="ECO:0008006" key="4">
    <source>
        <dbReference type="Google" id="ProtNLM"/>
    </source>
</evidence>
<dbReference type="InterPro" id="IPR050583">
    <property type="entry name" value="Mycobacterial_A85_antigen"/>
</dbReference>
<evidence type="ECO:0000313" key="2">
    <source>
        <dbReference type="EMBL" id="KIA66634.1"/>
    </source>
</evidence>
<dbReference type="PANTHER" id="PTHR48098:SF1">
    <property type="entry name" value="DIACYLGLYCEROL ACYLTRANSFERASE_MYCOLYLTRANSFERASE AG85A"/>
    <property type="match status" value="1"/>
</dbReference>
<comment type="caution">
    <text evidence="2">The sequence shown here is derived from an EMBL/GenBank/DDBJ whole genome shotgun (WGS) entry which is preliminary data.</text>
</comment>
<evidence type="ECO:0000256" key="1">
    <source>
        <dbReference type="SAM" id="SignalP"/>
    </source>
</evidence>
<dbReference type="EMBL" id="JNFP01000001">
    <property type="protein sequence ID" value="KIA66634.1"/>
    <property type="molecule type" value="Genomic_DNA"/>
</dbReference>
<gene>
    <name evidence="2" type="ORF">FG87_00450</name>
</gene>
<name>A0ABR4ZP85_9NOCA</name>
<proteinExistence type="predicted"/>
<dbReference type="RefSeq" id="WP_043663131.1">
    <property type="nucleotide sequence ID" value="NZ_BDCI01000004.1"/>
</dbReference>
<evidence type="ECO:0000313" key="3">
    <source>
        <dbReference type="Proteomes" id="UP000031364"/>
    </source>
</evidence>
<dbReference type="InterPro" id="IPR000801">
    <property type="entry name" value="Esterase-like"/>
</dbReference>
<dbReference type="PANTHER" id="PTHR48098">
    <property type="entry name" value="ENTEROCHELIN ESTERASE-RELATED"/>
    <property type="match status" value="1"/>
</dbReference>
<dbReference type="InterPro" id="IPR029058">
    <property type="entry name" value="AB_hydrolase_fold"/>
</dbReference>
<keyword evidence="1" id="KW-0732">Signal</keyword>
<dbReference type="Gene3D" id="3.40.50.1820">
    <property type="entry name" value="alpha/beta hydrolase"/>
    <property type="match status" value="1"/>
</dbReference>
<sequence length="314" mass="34515">MPRLSRLLVAVATVIASLTAPFVVSAPAQAAAGTVRWETRVSDRILDLGISSPNLEGPDWSVKVVRLLLPPGWTKETTKKWPTVWVLHGGFDDHKSWTAKGNLEALTAGRNAIFVLPETSWCSAYSDWYNDRRGGPPAWEKYLLGDVRTILEQTYHANTTRAVAGNSMGGLGSMKFAAAHQGWFKSAASFSGNVDPLHASGAPGEPDKPGQGCAAEWERVWGDYRDAEERKIWVANNPYSQAAKLTGIPLFISYGKADPVEARAYEQNYRFVDELQRVGAQVDERYVASQGHNWDAWQVQMQNALPMLLSSIGA</sequence>
<accession>A0ABR4ZP85</accession>
<feature type="chain" id="PRO_5045635060" description="Esterase" evidence="1">
    <location>
        <begin position="31"/>
        <end position="314"/>
    </location>
</feature>
<feature type="signal peptide" evidence="1">
    <location>
        <begin position="1"/>
        <end position="30"/>
    </location>
</feature>
<keyword evidence="3" id="KW-1185">Reference proteome</keyword>
<protein>
    <recommendedName>
        <fullName evidence="4">Esterase</fullName>
    </recommendedName>
</protein>
<organism evidence="2 3">
    <name type="scientific">Nocardia vulneris</name>
    <dbReference type="NCBI Taxonomy" id="1141657"/>
    <lineage>
        <taxon>Bacteria</taxon>
        <taxon>Bacillati</taxon>
        <taxon>Actinomycetota</taxon>
        <taxon>Actinomycetes</taxon>
        <taxon>Mycobacteriales</taxon>
        <taxon>Nocardiaceae</taxon>
        <taxon>Nocardia</taxon>
    </lineage>
</organism>
<dbReference type="Pfam" id="PF00756">
    <property type="entry name" value="Esterase"/>
    <property type="match status" value="1"/>
</dbReference>
<reference evidence="2 3" key="1">
    <citation type="journal article" date="2014" name="Int. J. Syst. Evol. Microbiol.">
        <title>Nocardia vulneris sp. nov., isolated from wounds of human patients in North America.</title>
        <authorList>
            <person name="Lasker B.A."/>
            <person name="Bell M."/>
            <person name="Klenk H.P."/>
            <person name="Sproer C."/>
            <person name="Schumann C."/>
            <person name="Schumann P."/>
            <person name="Brown J.M."/>
        </authorList>
    </citation>
    <scope>NUCLEOTIDE SEQUENCE [LARGE SCALE GENOMIC DNA]</scope>
    <source>
        <strain evidence="2 3">W9851</strain>
    </source>
</reference>